<dbReference type="Proteomes" id="UP000244081">
    <property type="component" value="Unassembled WGS sequence"/>
</dbReference>
<comment type="subcellular location">
    <subcellularLocation>
        <location evidence="1">Cell membrane</location>
    </subcellularLocation>
</comment>
<name>A0A2T5VEN9_9HYPH</name>
<dbReference type="InterPro" id="IPR029044">
    <property type="entry name" value="Nucleotide-diphossugar_trans"/>
</dbReference>
<evidence type="ECO:0000256" key="1">
    <source>
        <dbReference type="ARBA" id="ARBA00004236"/>
    </source>
</evidence>
<keyword evidence="8" id="KW-1185">Reference proteome</keyword>
<keyword evidence="3" id="KW-0328">Glycosyltransferase</keyword>
<accession>A0A2T5VEN9</accession>
<evidence type="ECO:0000256" key="5">
    <source>
        <dbReference type="ARBA" id="ARBA00023136"/>
    </source>
</evidence>
<keyword evidence="2" id="KW-1003">Cell membrane</keyword>
<sequence>MFAVVISTFNNEATLVEALAALVPASAEGVVREVIVADAGSSDMTEEIADAAGCRWVGAKGTRGARLLAGAQAARRGEWLLFLEPDTVLDPGWYREVSKFVERAERSGRGDRQAACFRAANDDLGFKARVAEKVSWLRSRILGIGTARQGLLLSRRFYERIGGHNPKAPLADADLVRRIGRRRMTHLPIRAVRRLGPETAPSKSRFRQGLGMVLFFLRVPAPVIGRLVGTSMH</sequence>
<proteinExistence type="predicted"/>
<evidence type="ECO:0000259" key="6">
    <source>
        <dbReference type="Pfam" id="PF00535"/>
    </source>
</evidence>
<keyword evidence="4 7" id="KW-0808">Transferase</keyword>
<dbReference type="PANTHER" id="PTHR43646">
    <property type="entry name" value="GLYCOSYLTRANSFERASE"/>
    <property type="match status" value="1"/>
</dbReference>
<reference evidence="7 8" key="1">
    <citation type="submission" date="2018-04" db="EMBL/GenBank/DDBJ databases">
        <title>Genomic Encyclopedia of Archaeal and Bacterial Type Strains, Phase II (KMG-II): from individual species to whole genera.</title>
        <authorList>
            <person name="Goeker M."/>
        </authorList>
    </citation>
    <scope>NUCLEOTIDE SEQUENCE [LARGE SCALE GENOMIC DNA]</scope>
    <source>
        <strain evidence="7 8">DSM 23382</strain>
    </source>
</reference>
<dbReference type="AlphaFoldDB" id="A0A2T5VEN9"/>
<dbReference type="GO" id="GO:0016757">
    <property type="term" value="F:glycosyltransferase activity"/>
    <property type="evidence" value="ECO:0007669"/>
    <property type="project" value="UniProtKB-KW"/>
</dbReference>
<dbReference type="GO" id="GO:0005886">
    <property type="term" value="C:plasma membrane"/>
    <property type="evidence" value="ECO:0007669"/>
    <property type="project" value="UniProtKB-SubCell"/>
</dbReference>
<dbReference type="Pfam" id="PF00535">
    <property type="entry name" value="Glycos_transf_2"/>
    <property type="match status" value="1"/>
</dbReference>
<organism evidence="7 8">
    <name type="scientific">Breoghania corrubedonensis</name>
    <dbReference type="NCBI Taxonomy" id="665038"/>
    <lineage>
        <taxon>Bacteria</taxon>
        <taxon>Pseudomonadati</taxon>
        <taxon>Pseudomonadota</taxon>
        <taxon>Alphaproteobacteria</taxon>
        <taxon>Hyphomicrobiales</taxon>
        <taxon>Stappiaceae</taxon>
        <taxon>Breoghania</taxon>
    </lineage>
</organism>
<dbReference type="SUPFAM" id="SSF53448">
    <property type="entry name" value="Nucleotide-diphospho-sugar transferases"/>
    <property type="match status" value="1"/>
</dbReference>
<dbReference type="RefSeq" id="WP_170121983.1">
    <property type="nucleotide sequence ID" value="NZ_QAYG01000001.1"/>
</dbReference>
<dbReference type="InterPro" id="IPR001173">
    <property type="entry name" value="Glyco_trans_2-like"/>
</dbReference>
<evidence type="ECO:0000256" key="2">
    <source>
        <dbReference type="ARBA" id="ARBA00022475"/>
    </source>
</evidence>
<dbReference type="EMBL" id="QAYG01000001">
    <property type="protein sequence ID" value="PTW62224.1"/>
    <property type="molecule type" value="Genomic_DNA"/>
</dbReference>
<protein>
    <submittedName>
        <fullName evidence="7">Glycosyl transferase family 2</fullName>
    </submittedName>
</protein>
<evidence type="ECO:0000313" key="7">
    <source>
        <dbReference type="EMBL" id="PTW62224.1"/>
    </source>
</evidence>
<keyword evidence="5" id="KW-0472">Membrane</keyword>
<dbReference type="PANTHER" id="PTHR43646:SF2">
    <property type="entry name" value="GLYCOSYLTRANSFERASE 2-LIKE DOMAIN-CONTAINING PROTEIN"/>
    <property type="match status" value="1"/>
</dbReference>
<gene>
    <name evidence="7" type="ORF">C8N35_101262</name>
</gene>
<dbReference type="Gene3D" id="3.90.550.10">
    <property type="entry name" value="Spore Coat Polysaccharide Biosynthesis Protein SpsA, Chain A"/>
    <property type="match status" value="1"/>
</dbReference>
<evidence type="ECO:0000313" key="8">
    <source>
        <dbReference type="Proteomes" id="UP000244081"/>
    </source>
</evidence>
<feature type="domain" description="Glycosyltransferase 2-like" evidence="6">
    <location>
        <begin position="4"/>
        <end position="106"/>
    </location>
</feature>
<evidence type="ECO:0000256" key="4">
    <source>
        <dbReference type="ARBA" id="ARBA00022679"/>
    </source>
</evidence>
<evidence type="ECO:0000256" key="3">
    <source>
        <dbReference type="ARBA" id="ARBA00022676"/>
    </source>
</evidence>
<comment type="caution">
    <text evidence="7">The sequence shown here is derived from an EMBL/GenBank/DDBJ whole genome shotgun (WGS) entry which is preliminary data.</text>
</comment>